<protein>
    <submittedName>
        <fullName evidence="2">Transposase</fullName>
    </submittedName>
</protein>
<evidence type="ECO:0000313" key="2">
    <source>
        <dbReference type="EMBL" id="MBL0422082.1"/>
    </source>
</evidence>
<name>A0A936ZJJ7_9BURK</name>
<organism evidence="2 3">
    <name type="scientific">Ramlibacter aurantiacus</name>
    <dbReference type="NCBI Taxonomy" id="2801330"/>
    <lineage>
        <taxon>Bacteria</taxon>
        <taxon>Pseudomonadati</taxon>
        <taxon>Pseudomonadota</taxon>
        <taxon>Betaproteobacteria</taxon>
        <taxon>Burkholderiales</taxon>
        <taxon>Comamonadaceae</taxon>
        <taxon>Ramlibacter</taxon>
    </lineage>
</organism>
<accession>A0A936ZJJ7</accession>
<sequence>MPLYPTYVHLSTQSGGRVPKKIAGLDPVEEISCADKARLITGLRHHHKLTDLLKVAGLARSTFYYQCQAAQRVDRQSSMEVRIRAIYDEHKGRYGYRRITAALCSSALPPGSATRRFRALGLNRNGSG</sequence>
<dbReference type="Pfam" id="PF13276">
    <property type="entry name" value="HTH_21"/>
    <property type="match status" value="1"/>
</dbReference>
<evidence type="ECO:0000313" key="3">
    <source>
        <dbReference type="Proteomes" id="UP000613011"/>
    </source>
</evidence>
<dbReference type="EMBL" id="JAEQNA010000007">
    <property type="protein sequence ID" value="MBL0422082.1"/>
    <property type="molecule type" value="Genomic_DNA"/>
</dbReference>
<dbReference type="AlphaFoldDB" id="A0A936ZJJ7"/>
<feature type="domain" description="HTH-like" evidence="1">
    <location>
        <begin position="79"/>
        <end position="103"/>
    </location>
</feature>
<keyword evidence="3" id="KW-1185">Reference proteome</keyword>
<evidence type="ECO:0000259" key="1">
    <source>
        <dbReference type="Pfam" id="PF13276"/>
    </source>
</evidence>
<gene>
    <name evidence="2" type="ORF">JI739_17155</name>
</gene>
<comment type="caution">
    <text evidence="2">The sequence shown here is derived from an EMBL/GenBank/DDBJ whole genome shotgun (WGS) entry which is preliminary data.</text>
</comment>
<proteinExistence type="predicted"/>
<reference evidence="2" key="1">
    <citation type="submission" date="2021-01" db="EMBL/GenBank/DDBJ databases">
        <title>Ramlibacter sp. strain AW1 16S ribosomal RNA gene Genome sequencing and assembly.</title>
        <authorList>
            <person name="Kang M."/>
        </authorList>
    </citation>
    <scope>NUCLEOTIDE SEQUENCE</scope>
    <source>
        <strain evidence="2">AW1</strain>
    </source>
</reference>
<dbReference type="Proteomes" id="UP000613011">
    <property type="component" value="Unassembled WGS sequence"/>
</dbReference>
<dbReference type="InterPro" id="IPR025948">
    <property type="entry name" value="HTH-like_dom"/>
</dbReference>